<feature type="non-terminal residue" evidence="1">
    <location>
        <position position="85"/>
    </location>
</feature>
<accession>A0ABW3CPM9</accession>
<name>A0ABW3CPM9_9ACTN</name>
<gene>
    <name evidence="1" type="ORF">ACFQ07_24855</name>
</gene>
<dbReference type="InterPro" id="IPR027417">
    <property type="entry name" value="P-loop_NTPase"/>
</dbReference>
<comment type="caution">
    <text evidence="1">The sequence shown here is derived from an EMBL/GenBank/DDBJ whole genome shotgun (WGS) entry which is preliminary data.</text>
</comment>
<reference evidence="2" key="1">
    <citation type="journal article" date="2019" name="Int. J. Syst. Evol. Microbiol.">
        <title>The Global Catalogue of Microorganisms (GCM) 10K type strain sequencing project: providing services to taxonomists for standard genome sequencing and annotation.</title>
        <authorList>
            <consortium name="The Broad Institute Genomics Platform"/>
            <consortium name="The Broad Institute Genome Sequencing Center for Infectious Disease"/>
            <person name="Wu L."/>
            <person name="Ma J."/>
        </authorList>
    </citation>
    <scope>NUCLEOTIDE SEQUENCE [LARGE SCALE GENOMIC DNA]</scope>
    <source>
        <strain evidence="2">JCM 31696</strain>
    </source>
</reference>
<evidence type="ECO:0000313" key="2">
    <source>
        <dbReference type="Proteomes" id="UP001597083"/>
    </source>
</evidence>
<keyword evidence="2" id="KW-1185">Reference proteome</keyword>
<dbReference type="Proteomes" id="UP001597083">
    <property type="component" value="Unassembled WGS sequence"/>
</dbReference>
<evidence type="ECO:0008006" key="3">
    <source>
        <dbReference type="Google" id="ProtNLM"/>
    </source>
</evidence>
<sequence length="85" mass="9557">MSIDQFFGFGPEVSFVAHEVFTNREEQIERLHRWLVQRTERAWPASDLQNFHRAAENIQVVVGAGGIGKSTLARHVADLALAGRL</sequence>
<proteinExistence type="predicted"/>
<protein>
    <recommendedName>
        <fullName evidence="3">ATP-binding protein</fullName>
    </recommendedName>
</protein>
<dbReference type="EMBL" id="JBHTIR010003622">
    <property type="protein sequence ID" value="MFD0855496.1"/>
    <property type="molecule type" value="Genomic_DNA"/>
</dbReference>
<organism evidence="1 2">
    <name type="scientific">Actinomadura adrarensis</name>
    <dbReference type="NCBI Taxonomy" id="1819600"/>
    <lineage>
        <taxon>Bacteria</taxon>
        <taxon>Bacillati</taxon>
        <taxon>Actinomycetota</taxon>
        <taxon>Actinomycetes</taxon>
        <taxon>Streptosporangiales</taxon>
        <taxon>Thermomonosporaceae</taxon>
        <taxon>Actinomadura</taxon>
    </lineage>
</organism>
<evidence type="ECO:0000313" key="1">
    <source>
        <dbReference type="EMBL" id="MFD0855496.1"/>
    </source>
</evidence>
<dbReference type="Gene3D" id="3.40.50.300">
    <property type="entry name" value="P-loop containing nucleotide triphosphate hydrolases"/>
    <property type="match status" value="1"/>
</dbReference>
<dbReference type="SUPFAM" id="SSF52540">
    <property type="entry name" value="P-loop containing nucleoside triphosphate hydrolases"/>
    <property type="match status" value="1"/>
</dbReference>